<evidence type="ECO:0000259" key="1">
    <source>
        <dbReference type="Pfam" id="PF12146"/>
    </source>
</evidence>
<keyword evidence="2" id="KW-0378">Hydrolase</keyword>
<dbReference type="Pfam" id="PF12146">
    <property type="entry name" value="Hydrolase_4"/>
    <property type="match status" value="1"/>
</dbReference>
<reference evidence="2 3" key="1">
    <citation type="submission" date="2017-09" db="EMBL/GenBank/DDBJ databases">
        <authorList>
            <person name="Ehlers B."/>
            <person name="Leendertz F.H."/>
        </authorList>
    </citation>
    <scope>NUCLEOTIDE SEQUENCE [LARGE SCALE GENOMIC DNA]</scope>
    <source>
        <strain evidence="2 3">CGMCC 4.6857</strain>
    </source>
</reference>
<accession>A0A285HS24</accession>
<dbReference type="Proteomes" id="UP000219612">
    <property type="component" value="Unassembled WGS sequence"/>
</dbReference>
<evidence type="ECO:0000313" key="3">
    <source>
        <dbReference type="Proteomes" id="UP000219612"/>
    </source>
</evidence>
<proteinExistence type="predicted"/>
<gene>
    <name evidence="2" type="ORF">SAMN05421748_105230</name>
</gene>
<keyword evidence="2" id="KW-0645">Protease</keyword>
<dbReference type="Gene3D" id="3.40.50.1820">
    <property type="entry name" value="alpha/beta hydrolase"/>
    <property type="match status" value="1"/>
</dbReference>
<protein>
    <submittedName>
        <fullName evidence="2">Serine aminopeptidase, S33</fullName>
    </submittedName>
</protein>
<keyword evidence="2" id="KW-0031">Aminopeptidase</keyword>
<keyword evidence="3" id="KW-1185">Reference proteome</keyword>
<dbReference type="GO" id="GO:0004177">
    <property type="term" value="F:aminopeptidase activity"/>
    <property type="evidence" value="ECO:0007669"/>
    <property type="project" value="UniProtKB-KW"/>
</dbReference>
<dbReference type="EMBL" id="OBDY01000005">
    <property type="protein sequence ID" value="SNY38499.1"/>
    <property type="molecule type" value="Genomic_DNA"/>
</dbReference>
<feature type="domain" description="Serine aminopeptidase S33" evidence="1">
    <location>
        <begin position="5"/>
        <end position="59"/>
    </location>
</feature>
<name>A0A285HS24_9ACTN</name>
<dbReference type="AlphaFoldDB" id="A0A285HS24"/>
<sequence length="114" mass="11735">MAQDVREAVAGLSEYVLVGHSMGGKVAQLVAAGQPDGLTGLVLVAPAPAEPAEMITPEYQGQLSHAYDSMETVTFARDHILTASPLPDHLAAQVIEDSLSAGPEAPGALAAYLK</sequence>
<dbReference type="SUPFAM" id="SSF53474">
    <property type="entry name" value="alpha/beta-Hydrolases"/>
    <property type="match status" value="1"/>
</dbReference>
<organism evidence="2 3">
    <name type="scientific">Paractinoplanes atraurantiacus</name>
    <dbReference type="NCBI Taxonomy" id="1036182"/>
    <lineage>
        <taxon>Bacteria</taxon>
        <taxon>Bacillati</taxon>
        <taxon>Actinomycetota</taxon>
        <taxon>Actinomycetes</taxon>
        <taxon>Micromonosporales</taxon>
        <taxon>Micromonosporaceae</taxon>
        <taxon>Paractinoplanes</taxon>
    </lineage>
</organism>
<dbReference type="InterPro" id="IPR029058">
    <property type="entry name" value="AB_hydrolase_fold"/>
</dbReference>
<dbReference type="InterPro" id="IPR022742">
    <property type="entry name" value="Hydrolase_4"/>
</dbReference>
<evidence type="ECO:0000313" key="2">
    <source>
        <dbReference type="EMBL" id="SNY38499.1"/>
    </source>
</evidence>